<gene>
    <name evidence="7" type="ORF">CVLEPA_LOCUS28330</name>
</gene>
<evidence type="ECO:0000313" key="8">
    <source>
        <dbReference type="Proteomes" id="UP001642483"/>
    </source>
</evidence>
<evidence type="ECO:0000256" key="3">
    <source>
        <dbReference type="ARBA" id="ARBA00022824"/>
    </source>
</evidence>
<evidence type="ECO:0000256" key="6">
    <source>
        <dbReference type="SAM" id="Phobius"/>
    </source>
</evidence>
<evidence type="ECO:0008006" key="9">
    <source>
        <dbReference type="Google" id="ProtNLM"/>
    </source>
</evidence>
<keyword evidence="5 6" id="KW-0472">Membrane</keyword>
<dbReference type="Pfam" id="PF11712">
    <property type="entry name" value="Vma12"/>
    <property type="match status" value="1"/>
</dbReference>
<feature type="transmembrane region" description="Helical" evidence="6">
    <location>
        <begin position="104"/>
        <end position="127"/>
    </location>
</feature>
<comment type="subcellular location">
    <subcellularLocation>
        <location evidence="1">Endoplasmic reticulum membrane</location>
        <topology evidence="1">Multi-pass membrane protein</topology>
    </subcellularLocation>
</comment>
<evidence type="ECO:0000256" key="1">
    <source>
        <dbReference type="ARBA" id="ARBA00004477"/>
    </source>
</evidence>
<dbReference type="PANTHER" id="PTHR31394">
    <property type="entry name" value="TRANSMEMBRANE PROTEIN 199"/>
    <property type="match status" value="1"/>
</dbReference>
<dbReference type="InterPro" id="IPR021013">
    <property type="entry name" value="ATPase_Vma12"/>
</dbReference>
<accession>A0ABP0GWK7</accession>
<keyword evidence="2 6" id="KW-0812">Transmembrane</keyword>
<dbReference type="EMBL" id="CAWYQH010000141">
    <property type="protein sequence ID" value="CAK8695024.1"/>
    <property type="molecule type" value="Genomic_DNA"/>
</dbReference>
<comment type="caution">
    <text evidence="7">The sequence shown here is derived from an EMBL/GenBank/DDBJ whole genome shotgun (WGS) entry which is preliminary data.</text>
</comment>
<keyword evidence="3" id="KW-0256">Endoplasmic reticulum</keyword>
<dbReference type="PANTHER" id="PTHR31394:SF1">
    <property type="entry name" value="TRANSMEMBRANE PROTEIN 199"/>
    <property type="match status" value="1"/>
</dbReference>
<evidence type="ECO:0000313" key="7">
    <source>
        <dbReference type="EMBL" id="CAK8695024.1"/>
    </source>
</evidence>
<proteinExistence type="predicted"/>
<dbReference type="Proteomes" id="UP001642483">
    <property type="component" value="Unassembled WGS sequence"/>
</dbReference>
<protein>
    <recommendedName>
        <fullName evidence="9">Transmembrane protein 199</fullName>
    </recommendedName>
</protein>
<evidence type="ECO:0000256" key="5">
    <source>
        <dbReference type="ARBA" id="ARBA00023136"/>
    </source>
</evidence>
<keyword evidence="8" id="KW-1185">Reference proteome</keyword>
<evidence type="ECO:0000256" key="2">
    <source>
        <dbReference type="ARBA" id="ARBA00022692"/>
    </source>
</evidence>
<organism evidence="7 8">
    <name type="scientific">Clavelina lepadiformis</name>
    <name type="common">Light-bulb sea squirt</name>
    <name type="synonym">Ascidia lepadiformis</name>
    <dbReference type="NCBI Taxonomy" id="159417"/>
    <lineage>
        <taxon>Eukaryota</taxon>
        <taxon>Metazoa</taxon>
        <taxon>Chordata</taxon>
        <taxon>Tunicata</taxon>
        <taxon>Ascidiacea</taxon>
        <taxon>Aplousobranchia</taxon>
        <taxon>Clavelinidae</taxon>
        <taxon>Clavelina</taxon>
    </lineage>
</organism>
<evidence type="ECO:0000256" key="4">
    <source>
        <dbReference type="ARBA" id="ARBA00022989"/>
    </source>
</evidence>
<sequence length="140" mass="15619">MNKFSKWKGKEDDNVYLNRLLKNATLVLPAVKPTPRSPELQKRIEILKASQQNLEYKQMVSNLSQPSVKPRSSSAVVSGLNFSVTVFASVFGCIFLLRNIIPDILVRCIIGLVCGILLLCIEIFLAVRAVNKEETKSKAN</sequence>
<keyword evidence="4 6" id="KW-1133">Transmembrane helix</keyword>
<name>A0ABP0GWK7_CLALP</name>
<feature type="transmembrane region" description="Helical" evidence="6">
    <location>
        <begin position="75"/>
        <end position="98"/>
    </location>
</feature>
<reference evidence="7 8" key="1">
    <citation type="submission" date="2024-02" db="EMBL/GenBank/DDBJ databases">
        <authorList>
            <person name="Daric V."/>
            <person name="Darras S."/>
        </authorList>
    </citation>
    <scope>NUCLEOTIDE SEQUENCE [LARGE SCALE GENOMIC DNA]</scope>
</reference>